<keyword evidence="1 4" id="KW-0349">Heme</keyword>
<evidence type="ECO:0000256" key="3">
    <source>
        <dbReference type="ARBA" id="ARBA00023004"/>
    </source>
</evidence>
<dbReference type="Proteomes" id="UP000275663">
    <property type="component" value="Chromosome"/>
</dbReference>
<dbReference type="SUPFAM" id="SSF51004">
    <property type="entry name" value="C-terminal (heme d1) domain of cytochrome cd1-nitrite reductase"/>
    <property type="match status" value="1"/>
</dbReference>
<dbReference type="InterPro" id="IPR011048">
    <property type="entry name" value="Haem_d1_sf"/>
</dbReference>
<dbReference type="OrthoDB" id="5290932at2"/>
<evidence type="ECO:0000256" key="1">
    <source>
        <dbReference type="ARBA" id="ARBA00022617"/>
    </source>
</evidence>
<dbReference type="GO" id="GO:0046872">
    <property type="term" value="F:metal ion binding"/>
    <property type="evidence" value="ECO:0007669"/>
    <property type="project" value="UniProtKB-KW"/>
</dbReference>
<accession>A0A3S9HHQ6</accession>
<dbReference type="Gene3D" id="2.140.10.20">
    <property type="entry name" value="C-terminal (heme d1) domain of cytochrome cd1-nitrite reductase"/>
    <property type="match status" value="1"/>
</dbReference>
<keyword evidence="3 4" id="KW-0408">Iron</keyword>
<feature type="signal peptide" evidence="5">
    <location>
        <begin position="1"/>
        <end position="36"/>
    </location>
</feature>
<keyword evidence="8" id="KW-1185">Reference proteome</keyword>
<feature type="domain" description="Cytochrome c" evidence="6">
    <location>
        <begin position="45"/>
        <end position="123"/>
    </location>
</feature>
<dbReference type="PANTHER" id="PTHR47197">
    <property type="entry name" value="PROTEIN NIRF"/>
    <property type="match status" value="1"/>
</dbReference>
<reference evidence="7 8" key="1">
    <citation type="journal article" date="2011" name="Int. J. Syst. Evol. Microbiol.">
        <title>Description of Undibacterium oligocarboniphilum sp. nov., isolated from purified water, and Undibacterium pigrum strain CCUG 49012 as the type strain of Undibacterium parvum sp. nov., and emended descriptions of the genus Undibacterium and the species Undibacterium pigrum.</title>
        <authorList>
            <person name="Eder W."/>
            <person name="Wanner G."/>
            <person name="Ludwig W."/>
            <person name="Busse H.J."/>
            <person name="Ziemke-Kageler F."/>
            <person name="Lang E."/>
        </authorList>
    </citation>
    <scope>NUCLEOTIDE SEQUENCE [LARGE SCALE GENOMIC DNA]</scope>
    <source>
        <strain evidence="7 8">DSM 23061</strain>
    </source>
</reference>
<feature type="chain" id="PRO_5019173394" evidence="5">
    <location>
        <begin position="37"/>
        <end position="530"/>
    </location>
</feature>
<dbReference type="AlphaFoldDB" id="A0A3S9HHQ6"/>
<dbReference type="SUPFAM" id="SSF46626">
    <property type="entry name" value="Cytochrome c"/>
    <property type="match status" value="1"/>
</dbReference>
<evidence type="ECO:0000256" key="5">
    <source>
        <dbReference type="SAM" id="SignalP"/>
    </source>
</evidence>
<dbReference type="GO" id="GO:0009055">
    <property type="term" value="F:electron transfer activity"/>
    <property type="evidence" value="ECO:0007669"/>
    <property type="project" value="InterPro"/>
</dbReference>
<sequence>MISRIRIRLRLSVSLRPHPLNTFFLCLLAASSFANAADVALAPAAAKIDGNALYQANCASCHGADRLGINGPALLPGNLERLRRPDAIKTIAEGRIATQMPGFGDKLSSAEVTALTELIYTPLATTPAWGMREMRASRIAHQTGKLQDKPVFKADPLNLFIVVELGDHHATILDGDKFEPITRFATRYALHGGPKFSPDGRYVYFASRDGWVAKYDIWNLKLISEIRVGINTRNLAISSDGRYAMIANYLPHTMVVLDTKNLTPLKIVDVTDDSGKSSRVSAVYDAAPRKSFIAALKDIPEVWEFSYDAKTDRLNSKKIEEPSFQPRRLRLDDYLDDFFFDASYQHLIGSSRGGVGQVIDLDAGKKITSVALPGMPHLGSGITWEYQGKPVLATPNLKEAVVTIVDMNTWQTEKQIPTLGPGFFMRSHENTPYAWVDVFNGTKDRDVIQIIDKQKLEVIAQLRPSPGKVAAHTEFTRDGKYALVSIWENDGELVIYDAKTLQVVKRLPMKKPSGKYNIFNKISRSAGTSH</sequence>
<protein>
    <submittedName>
        <fullName evidence="7">Cytochrome C oxidase Cbb3</fullName>
    </submittedName>
</protein>
<name>A0A3S9HHQ6_9BURK</name>
<keyword evidence="5" id="KW-0732">Signal</keyword>
<dbReference type="PANTHER" id="PTHR47197:SF3">
    <property type="entry name" value="DIHYDRO-HEME D1 DEHYDROGENASE"/>
    <property type="match status" value="1"/>
</dbReference>
<dbReference type="InterPro" id="IPR036909">
    <property type="entry name" value="Cyt_c-like_dom_sf"/>
</dbReference>
<dbReference type="Pfam" id="PF13442">
    <property type="entry name" value="Cytochrome_CBB3"/>
    <property type="match status" value="1"/>
</dbReference>
<evidence type="ECO:0000313" key="7">
    <source>
        <dbReference type="EMBL" id="AZP11645.1"/>
    </source>
</evidence>
<organism evidence="7 8">
    <name type="scientific">Undibacterium parvum</name>
    <dbReference type="NCBI Taxonomy" id="401471"/>
    <lineage>
        <taxon>Bacteria</taxon>
        <taxon>Pseudomonadati</taxon>
        <taxon>Pseudomonadota</taxon>
        <taxon>Betaproteobacteria</taxon>
        <taxon>Burkholderiales</taxon>
        <taxon>Oxalobacteraceae</taxon>
        <taxon>Undibacterium</taxon>
    </lineage>
</organism>
<dbReference type="InterPro" id="IPR003143">
    <property type="entry name" value="Cyt_cd1_C_sf"/>
</dbReference>
<evidence type="ECO:0000256" key="4">
    <source>
        <dbReference type="PROSITE-ProRule" id="PRU00433"/>
    </source>
</evidence>
<dbReference type="InterPro" id="IPR051200">
    <property type="entry name" value="Host-pathogen_enzymatic-act"/>
</dbReference>
<proteinExistence type="predicted"/>
<dbReference type="PROSITE" id="PS51007">
    <property type="entry name" value="CYTC"/>
    <property type="match status" value="1"/>
</dbReference>
<dbReference type="EMBL" id="CP034464">
    <property type="protein sequence ID" value="AZP11645.1"/>
    <property type="molecule type" value="Genomic_DNA"/>
</dbReference>
<evidence type="ECO:0000256" key="2">
    <source>
        <dbReference type="ARBA" id="ARBA00022723"/>
    </source>
</evidence>
<dbReference type="GO" id="GO:0020037">
    <property type="term" value="F:heme binding"/>
    <property type="evidence" value="ECO:0007669"/>
    <property type="project" value="InterPro"/>
</dbReference>
<dbReference type="Pfam" id="PF02239">
    <property type="entry name" value="Cytochrom_D1"/>
    <property type="match status" value="1"/>
</dbReference>
<dbReference type="InterPro" id="IPR009056">
    <property type="entry name" value="Cyt_c-like_dom"/>
</dbReference>
<keyword evidence="2 4" id="KW-0479">Metal-binding</keyword>
<gene>
    <name evidence="7" type="ORF">EJN92_06325</name>
</gene>
<dbReference type="Gene3D" id="1.10.760.10">
    <property type="entry name" value="Cytochrome c-like domain"/>
    <property type="match status" value="1"/>
</dbReference>
<evidence type="ECO:0000259" key="6">
    <source>
        <dbReference type="PROSITE" id="PS51007"/>
    </source>
</evidence>
<evidence type="ECO:0000313" key="8">
    <source>
        <dbReference type="Proteomes" id="UP000275663"/>
    </source>
</evidence>
<dbReference type="KEGG" id="upv:EJN92_06325"/>
<dbReference type="CDD" id="cd20777">
    <property type="entry name" value="8prop_heme-binding_NirN"/>
    <property type="match status" value="1"/>
</dbReference>